<evidence type="ECO:0000256" key="2">
    <source>
        <dbReference type="SAM" id="MobiDB-lite"/>
    </source>
</evidence>
<dbReference type="InterPro" id="IPR045351">
    <property type="entry name" value="DUF6531"/>
</dbReference>
<dbReference type="Pfam" id="PF13205">
    <property type="entry name" value="Big_5"/>
    <property type="match status" value="1"/>
</dbReference>
<name>A0A2W5V153_9BACT</name>
<organism evidence="5 6">
    <name type="scientific">Archangium gephyra</name>
    <dbReference type="NCBI Taxonomy" id="48"/>
    <lineage>
        <taxon>Bacteria</taxon>
        <taxon>Pseudomonadati</taxon>
        <taxon>Myxococcota</taxon>
        <taxon>Myxococcia</taxon>
        <taxon>Myxococcales</taxon>
        <taxon>Cystobacterineae</taxon>
        <taxon>Archangiaceae</taxon>
        <taxon>Archangium</taxon>
    </lineage>
</organism>
<feature type="region of interest" description="Disordered" evidence="2">
    <location>
        <begin position="2364"/>
        <end position="2399"/>
    </location>
</feature>
<comment type="caution">
    <text evidence="5">The sequence shown here is derived from an EMBL/GenBank/DDBJ whole genome shotgun (WGS) entry which is preliminary data.</text>
</comment>
<dbReference type="SUPFAM" id="SSF49464">
    <property type="entry name" value="Carboxypeptidase regulatory domain-like"/>
    <property type="match status" value="1"/>
</dbReference>
<dbReference type="InterPro" id="IPR013783">
    <property type="entry name" value="Ig-like_fold"/>
</dbReference>
<dbReference type="Gene3D" id="2.60.40.1120">
    <property type="entry name" value="Carboxypeptidase-like, regulatory domain"/>
    <property type="match status" value="1"/>
</dbReference>
<reference evidence="5 6" key="1">
    <citation type="submission" date="2017-08" db="EMBL/GenBank/DDBJ databases">
        <title>Infants hospitalized years apart are colonized by the same room-sourced microbial strains.</title>
        <authorList>
            <person name="Brooks B."/>
            <person name="Olm M.R."/>
            <person name="Firek B.A."/>
            <person name="Baker R."/>
            <person name="Thomas B.C."/>
            <person name="Morowitz M.J."/>
            <person name="Banfield J.F."/>
        </authorList>
    </citation>
    <scope>NUCLEOTIDE SEQUENCE [LARGE SCALE GENOMIC DNA]</scope>
    <source>
        <strain evidence="5">S2_003_000_R2_14</strain>
    </source>
</reference>
<feature type="compositionally biased region" description="Polar residues" evidence="2">
    <location>
        <begin position="1305"/>
        <end position="1314"/>
    </location>
</feature>
<sequence length="2552" mass="271312">MAPYSVTVSGVSASLSGATFTATVPLTEGTNELTAQATDAVSATANASITVQRDGTAPLITVTQPLDNPHTTSQAVVTIEGNVYDSNLAEVRVAGALVNTVAGHFITDITLTRGRTDLVIEALDTLGNRSQYVQRFDAPMLAPAVVILEPRDFATSDVAWVHVRARVNATAAVSEVRIGASPVTINATGDYEADIALALGENVIPVVATDASGAQGAAQVRVRYRDASTEPLEVTSVSPANQATDVETDSRVTISFNKPIQPANFSTQFVVRAAGISLPGSYYLAPGQQALSFSAEKALPENAALSVEVENISPQAGPGLSAPFRSTFSTRRALTQVHGVVLDDAAIPVKDARVDIRDLGLTTRTDNDGNYHFFVPGAGSWKVTVSQGLSAEGRALPTISRRIAAVDGKRTDDTTLFLVPTDGSSRVSLNNDGQPVQSGEVTLTLPPGSFHFENGLTGAVTLTAVPPPLKGPPVADIFGPEKLWQLQPAGTSLTAPIDVSFAVTNQVPGRFALLFGYSTTTMTIARTGLARVSTDGQHLDSLAPFHPESIEWLGYKILSEEASNAVSAALASIPDGGGAQLRMPERGPVDWFRQLLLPSTAWAQGLAAFFAGALTAGDTVMLAAQPSYVTGKVRGPRGTLLEVTLETPTGFTVPRAGTLDGGIVSVPVDTLVETSTPGTWQLPFHVRAYRSPPAPGELVDARITALRDDNTAATAPSGGSWHWNSERIDAASTVDVRAGVTTLTLEVVGDFGRRWRVSHRIHLYTDAQGQPLLLQVREAENTLPVPLDHAVYYSGVRVTLTGPGTDKGGTTGATGGFGIPTLVSGGDKGLVCADIAAGETNQALPSNNGVTTYRRVENKYSACSQPFDLAFGSVAVADVLVDARMLYGDLSFVGNDGVPLPVRYDDSLNWSEGDGGNSDARLTSISAKDIDTTEVSFFRASDLNTPIATLAPARILDASARTGAASASYARLRVGPTAFNKVPQRVECARINAILAASRSTADAAFYASFCTPAVATSLSPGETLVVVAVNYRTGYAGMRRVRVPPISALQLDANDQCAADIAANGELPQVDGPNGPIAYSRCLRQSLGIKADIVLYPPQIETRISRTYTPVGVPQRDVTSLVRNGGAATTADKKLAISTRWRVKLPPADWLSCVENQGTNCDVELEEDDSLNAGGFIVDGGVSSQHDGTYALVDVGQQGRVLEVPCTDLDPRAPQKVTDVCAAAANRLDDIPGGVAPLYGQFITWNDTALALSDSPISTFRVPPGANTLLVDTATRTRTQNGVELTPNLNQALHFIHIVGQSQYDSPARSTGENEPPPPFANLENEPGPRADTPLRAVALKAVYSSFDEGSVPVLRYDSSRGHQFRVLGLTQTSATAHGSGAPRDVTVADADAEVSDNEYRFFTALESGVPAPTAPGAPSQFRLRVGSDAVGQECTVTYDAATNSIIGQCDADALEDVLSANDIVYLSLYLSGNAENVLWRTNFWGLTRRTDILSSQSRYTYEDATRPTAENAISRQANLPPCAMFSVSQRELPPGKLGTVVLCKRKNDICPEDDQLAKGTFENVGGVIRVVSQLKGEIGRSRRQSADGSFSFYANLPSYYADMESNLGATSTKQVHRGLVEIIATPPSWVTLGTPRARAEAHDSYVWAQPEAGPVSVVTGRLAFSHTDLSLPLAPSSLTFTRHYNNQNNLVGSLGIGWRHAYEGVIVMESARRFVAVIGLQAWQFTNCNFEASTSSCTNDGTHGSTLQRFKDANGNLAFVLTDVSGQRFLFRHTVGDVAQPDGPRGDGHYLLVDGGVGQLQLRWFLSAVDEGPAATPGDWFAATLPENWWAISYDGPTTNVAAVRRNGAGIGLTFEYEDLPAGDIAQVRTAARQWGMRRLRAVRAINSADEVYAAVSYGYNDARHQLRSATLEVLSSSSPFQEWRYGYAPPDGAGLTDVDTSNEIDTVDLALAPPDGGALQVQQHQAYSRANALVPGMQQVARGEVVTGFTLPGQSGVPTTVSFPSAEARQVTSPEGVVTNFTLSAYGAADVTQTGTHRSESTWASQQSAPTVIPLTPFRDAEGVQQKPDLDSRLRSNGTFLTPSYARADEALDDLAPGNTYTVTERDARFAHAATVTLANGTKAITTINTSGDVTSQTVQRLNDIFEIFTAPAYDAQHRLTSWVDAQGRTVTVTQTHPFFGLPEVMTITAGATVVTRSMTWDALGRLTRTTDDGDGSDVETTFDALGRPTYRRVLGSAPAVPDEVTTWDYMLEDKKLTVVERCAAVGAEVRTVVEDGLLTEKQWRFGANATLVGETFTYDGGLLASRRDARGVTHEYVYDSAGLLRLETAGGITVQSIERDNDGRPLAVTDSARITTAVIRDSKGQAAGSQDGTPGGEAVKTKTDLSGSVTGTLSGSREYSVVSSPFSSRVSFASDVDAGQTLDTEETFDAAGRVASRIDRVSGVQETFVYADLRGRLTTYTRSFPTPAGLQSLTEQRAYVDDPTRRTTTVTTTRTISTPLSPTPRIETSTQVFSVRGLLISATEEVTQLDAPAETATTSFTYDAKGRL</sequence>
<dbReference type="InterPro" id="IPR008969">
    <property type="entry name" value="CarboxyPept-like_regulatory"/>
</dbReference>
<protein>
    <submittedName>
        <fullName evidence="5">Uncharacterized protein</fullName>
    </submittedName>
</protein>
<evidence type="ECO:0000259" key="3">
    <source>
        <dbReference type="Pfam" id="PF13205"/>
    </source>
</evidence>
<dbReference type="Gene3D" id="2.60.40.10">
    <property type="entry name" value="Immunoglobulins"/>
    <property type="match status" value="3"/>
</dbReference>
<gene>
    <name evidence="5" type="ORF">DI536_35635</name>
</gene>
<dbReference type="InterPro" id="IPR032812">
    <property type="entry name" value="SbsA_Ig"/>
</dbReference>
<feature type="domain" description="SbsA Ig-like" evidence="3">
    <location>
        <begin position="229"/>
        <end position="330"/>
    </location>
</feature>
<dbReference type="Proteomes" id="UP000249061">
    <property type="component" value="Unassembled WGS sequence"/>
</dbReference>
<dbReference type="Pfam" id="PF09136">
    <property type="entry name" value="Glucodextran_B"/>
    <property type="match status" value="1"/>
</dbReference>
<proteinExistence type="predicted"/>
<evidence type="ECO:0000259" key="4">
    <source>
        <dbReference type="Pfam" id="PF20148"/>
    </source>
</evidence>
<feature type="compositionally biased region" description="Low complexity" evidence="2">
    <location>
        <begin position="2389"/>
        <end position="2399"/>
    </location>
</feature>
<dbReference type="EMBL" id="QFQP01000076">
    <property type="protein sequence ID" value="PZR03691.1"/>
    <property type="molecule type" value="Genomic_DNA"/>
</dbReference>
<evidence type="ECO:0000256" key="1">
    <source>
        <dbReference type="ARBA" id="ARBA00022729"/>
    </source>
</evidence>
<feature type="domain" description="DUF6531" evidence="4">
    <location>
        <begin position="1655"/>
        <end position="1712"/>
    </location>
</feature>
<evidence type="ECO:0000313" key="5">
    <source>
        <dbReference type="EMBL" id="PZR03691.1"/>
    </source>
</evidence>
<dbReference type="Pfam" id="PF20148">
    <property type="entry name" value="DUF6531"/>
    <property type="match status" value="1"/>
</dbReference>
<accession>A0A2W5V153</accession>
<keyword evidence="1" id="KW-0732">Signal</keyword>
<evidence type="ECO:0000313" key="6">
    <source>
        <dbReference type="Proteomes" id="UP000249061"/>
    </source>
</evidence>
<dbReference type="Gene3D" id="2.180.10.10">
    <property type="entry name" value="RHS repeat-associated core"/>
    <property type="match status" value="2"/>
</dbReference>
<feature type="non-terminal residue" evidence="5">
    <location>
        <position position="2552"/>
    </location>
</feature>
<feature type="region of interest" description="Disordered" evidence="2">
    <location>
        <begin position="1305"/>
        <end position="1333"/>
    </location>
</feature>